<dbReference type="PANTHER" id="PTHR47260:SF1">
    <property type="entry name" value="UPF0644 PROTEIN PB2B4.06"/>
    <property type="match status" value="1"/>
</dbReference>
<feature type="domain" description="Thioesterase" evidence="2">
    <location>
        <begin position="153"/>
        <end position="225"/>
    </location>
</feature>
<dbReference type="InterPro" id="IPR006683">
    <property type="entry name" value="Thioestr_dom"/>
</dbReference>
<feature type="region of interest" description="Disordered" evidence="1">
    <location>
        <begin position="68"/>
        <end position="90"/>
    </location>
</feature>
<dbReference type="AlphaFoldDB" id="D7FR34"/>
<sequence length="261" mass="27400">MAAAAASMSSEKRELRRVALAHLTKSVRAGAVNDNLKNQSQDSTVGAYEEGGGVGGTVALAAALLRPGESEDEEANQSVGGEGDTVPLPPNVHDVDKILVKTPLLRNDNAFHDTLNNDSGISCPFVLNRPDQDGEGIEAVVRFGKSIAGHPKIVHGGVTALTFDNLFGMALFLQNTGAVFTAYIKVDFKAPLPCLTTAVVDITVDRKEGRKLYVTGRLKSLDGTVTFSSAEALFVKPKEASSGGGEGRDGEPSELLRGLVV</sequence>
<proteinExistence type="predicted"/>
<feature type="region of interest" description="Disordered" evidence="1">
    <location>
        <begin position="238"/>
        <end position="261"/>
    </location>
</feature>
<organism evidence="3 4">
    <name type="scientific">Ectocarpus siliculosus</name>
    <name type="common">Brown alga</name>
    <name type="synonym">Conferva siliculosa</name>
    <dbReference type="NCBI Taxonomy" id="2880"/>
    <lineage>
        <taxon>Eukaryota</taxon>
        <taxon>Sar</taxon>
        <taxon>Stramenopiles</taxon>
        <taxon>Ochrophyta</taxon>
        <taxon>PX clade</taxon>
        <taxon>Phaeophyceae</taxon>
        <taxon>Ectocarpales</taxon>
        <taxon>Ectocarpaceae</taxon>
        <taxon>Ectocarpus</taxon>
    </lineage>
</organism>
<dbReference type="OrthoDB" id="506431at2759"/>
<dbReference type="SUPFAM" id="SSF54637">
    <property type="entry name" value="Thioesterase/thiol ester dehydrase-isomerase"/>
    <property type="match status" value="1"/>
</dbReference>
<evidence type="ECO:0000313" key="3">
    <source>
        <dbReference type="EMBL" id="CBJ26101.1"/>
    </source>
</evidence>
<reference evidence="3 4" key="1">
    <citation type="journal article" date="2010" name="Nature">
        <title>The Ectocarpus genome and the independent evolution of multicellularity in brown algae.</title>
        <authorList>
            <person name="Cock J.M."/>
            <person name="Sterck L."/>
            <person name="Rouze P."/>
            <person name="Scornet D."/>
            <person name="Allen A.E."/>
            <person name="Amoutzias G."/>
            <person name="Anthouard V."/>
            <person name="Artiguenave F."/>
            <person name="Aury J.M."/>
            <person name="Badger J.H."/>
            <person name="Beszteri B."/>
            <person name="Billiau K."/>
            <person name="Bonnet E."/>
            <person name="Bothwell J.H."/>
            <person name="Bowler C."/>
            <person name="Boyen C."/>
            <person name="Brownlee C."/>
            <person name="Carrano C.J."/>
            <person name="Charrier B."/>
            <person name="Cho G.Y."/>
            <person name="Coelho S.M."/>
            <person name="Collen J."/>
            <person name="Corre E."/>
            <person name="Da Silva C."/>
            <person name="Delage L."/>
            <person name="Delaroque N."/>
            <person name="Dittami S.M."/>
            <person name="Doulbeau S."/>
            <person name="Elias M."/>
            <person name="Farnham G."/>
            <person name="Gachon C.M."/>
            <person name="Gschloessl B."/>
            <person name="Heesch S."/>
            <person name="Jabbari K."/>
            <person name="Jubin C."/>
            <person name="Kawai H."/>
            <person name="Kimura K."/>
            <person name="Kloareg B."/>
            <person name="Kupper F.C."/>
            <person name="Lang D."/>
            <person name="Le Bail A."/>
            <person name="Leblanc C."/>
            <person name="Lerouge P."/>
            <person name="Lohr M."/>
            <person name="Lopez P.J."/>
            <person name="Martens C."/>
            <person name="Maumus F."/>
            <person name="Michel G."/>
            <person name="Miranda-Saavedra D."/>
            <person name="Morales J."/>
            <person name="Moreau H."/>
            <person name="Motomura T."/>
            <person name="Nagasato C."/>
            <person name="Napoli C.A."/>
            <person name="Nelson D.R."/>
            <person name="Nyvall-Collen P."/>
            <person name="Peters A.F."/>
            <person name="Pommier C."/>
            <person name="Potin P."/>
            <person name="Poulain J."/>
            <person name="Quesneville H."/>
            <person name="Read B."/>
            <person name="Rensing S.A."/>
            <person name="Ritter A."/>
            <person name="Rousvoal S."/>
            <person name="Samanta M."/>
            <person name="Samson G."/>
            <person name="Schroeder D.C."/>
            <person name="Segurens B."/>
            <person name="Strittmatter M."/>
            <person name="Tonon T."/>
            <person name="Tregear J.W."/>
            <person name="Valentin K."/>
            <person name="von Dassow P."/>
            <person name="Yamagishi T."/>
            <person name="Van de Peer Y."/>
            <person name="Wincker P."/>
        </authorList>
    </citation>
    <scope>NUCLEOTIDE SEQUENCE [LARGE SCALE GENOMIC DNA]</scope>
    <source>
        <strain evidence="4">Ec32 / CCAP1310/4</strain>
    </source>
</reference>
<dbReference type="EMBL" id="FN648387">
    <property type="protein sequence ID" value="CBJ26101.1"/>
    <property type="molecule type" value="Genomic_DNA"/>
</dbReference>
<evidence type="ECO:0000313" key="4">
    <source>
        <dbReference type="Proteomes" id="UP000002630"/>
    </source>
</evidence>
<accession>D7FR34</accession>
<evidence type="ECO:0000256" key="1">
    <source>
        <dbReference type="SAM" id="MobiDB-lite"/>
    </source>
</evidence>
<dbReference type="Pfam" id="PF03061">
    <property type="entry name" value="4HBT"/>
    <property type="match status" value="1"/>
</dbReference>
<dbReference type="InterPro" id="IPR029069">
    <property type="entry name" value="HotDog_dom_sf"/>
</dbReference>
<dbReference type="InterPro" id="IPR052061">
    <property type="entry name" value="PTE-AB_protein"/>
</dbReference>
<dbReference type="Proteomes" id="UP000002630">
    <property type="component" value="Linkage Group LG14"/>
</dbReference>
<protein>
    <recommendedName>
        <fullName evidence="2">Thioesterase domain-containing protein</fullName>
    </recommendedName>
</protein>
<dbReference type="STRING" id="2880.D7FR34"/>
<dbReference type="CDD" id="cd03443">
    <property type="entry name" value="PaaI_thioesterase"/>
    <property type="match status" value="1"/>
</dbReference>
<dbReference type="Gene3D" id="3.10.129.10">
    <property type="entry name" value="Hotdog Thioesterase"/>
    <property type="match status" value="1"/>
</dbReference>
<keyword evidence="4" id="KW-1185">Reference proteome</keyword>
<dbReference type="PANTHER" id="PTHR47260">
    <property type="entry name" value="UPF0644 PROTEIN PB2B4.06"/>
    <property type="match status" value="1"/>
</dbReference>
<gene>
    <name evidence="3" type="ORF">Esi_0021_0030</name>
</gene>
<name>D7FR34_ECTSI</name>
<dbReference type="eggNOG" id="KOG4781">
    <property type="taxonomic scope" value="Eukaryota"/>
</dbReference>
<evidence type="ECO:0000259" key="2">
    <source>
        <dbReference type="Pfam" id="PF03061"/>
    </source>
</evidence>